<dbReference type="AlphaFoldDB" id="A0AAV9JBY0"/>
<dbReference type="InterPro" id="IPR009784">
    <property type="entry name" value="DUF1349"/>
</dbReference>
<evidence type="ECO:0008006" key="3">
    <source>
        <dbReference type="Google" id="ProtNLM"/>
    </source>
</evidence>
<dbReference type="PANTHER" id="PTHR35332:SF2">
    <property type="entry name" value="REGULATION OF ENOLASE PROTEIN 1"/>
    <property type="match status" value="1"/>
</dbReference>
<organism evidence="1 2">
    <name type="scientific">Oleoguttula mirabilis</name>
    <dbReference type="NCBI Taxonomy" id="1507867"/>
    <lineage>
        <taxon>Eukaryota</taxon>
        <taxon>Fungi</taxon>
        <taxon>Dikarya</taxon>
        <taxon>Ascomycota</taxon>
        <taxon>Pezizomycotina</taxon>
        <taxon>Dothideomycetes</taxon>
        <taxon>Dothideomycetidae</taxon>
        <taxon>Mycosphaerellales</taxon>
        <taxon>Teratosphaeriaceae</taxon>
        <taxon>Oleoguttula</taxon>
    </lineage>
</organism>
<proteinExistence type="predicted"/>
<comment type="caution">
    <text evidence="1">The sequence shown here is derived from an EMBL/GenBank/DDBJ whole genome shotgun (WGS) entry which is preliminary data.</text>
</comment>
<name>A0AAV9JBY0_9PEZI</name>
<reference evidence="1 2" key="1">
    <citation type="submission" date="2021-11" db="EMBL/GenBank/DDBJ databases">
        <title>Black yeast isolated from Biological Soil Crust.</title>
        <authorList>
            <person name="Kurbessoian T."/>
        </authorList>
    </citation>
    <scope>NUCLEOTIDE SEQUENCE [LARGE SCALE GENOMIC DNA]</scope>
    <source>
        <strain evidence="1 2">CCFEE 5522</strain>
    </source>
</reference>
<accession>A0AAV9JBY0</accession>
<sequence length="203" mass="22750">MASLTWQAANGATVPPDTTATFKVSAPPKTDIWRRSEADDVFNAPYIYTTMRPAAFNRISVTVSGPWKTQFDQGGLVLAFPRHDGPTRWIKAGIEFFHGKPCLGVVGNDRFSDWSICPMAEGETKATFEAVKDGHSLWIYAVKEGEKQPLREVKWAFIDYLDEQKQYEDMRVGVYVAKPTPDEGDTEATIQASFADLQVDRDH</sequence>
<dbReference type="Gene3D" id="2.60.120.200">
    <property type="match status" value="1"/>
</dbReference>
<keyword evidence="2" id="KW-1185">Reference proteome</keyword>
<evidence type="ECO:0000313" key="2">
    <source>
        <dbReference type="Proteomes" id="UP001324427"/>
    </source>
</evidence>
<dbReference type="Pfam" id="PF07081">
    <property type="entry name" value="DUF1349"/>
    <property type="match status" value="1"/>
</dbReference>
<evidence type="ECO:0000313" key="1">
    <source>
        <dbReference type="EMBL" id="KAK4542586.1"/>
    </source>
</evidence>
<protein>
    <recommendedName>
        <fullName evidence="3">DUF3047 domain-containing protein</fullName>
    </recommendedName>
</protein>
<dbReference type="PANTHER" id="PTHR35332">
    <property type="entry name" value="REGULATION OF ENOLASE PROTEIN 1"/>
    <property type="match status" value="1"/>
</dbReference>
<dbReference type="EMBL" id="JAVFHQ010000040">
    <property type="protein sequence ID" value="KAK4542586.1"/>
    <property type="molecule type" value="Genomic_DNA"/>
</dbReference>
<dbReference type="Proteomes" id="UP001324427">
    <property type="component" value="Unassembled WGS sequence"/>
</dbReference>
<gene>
    <name evidence="1" type="ORF">LTR36_006634</name>
</gene>